<dbReference type="CDD" id="cd05327">
    <property type="entry name" value="retinol-DH_like_SDR_c_like"/>
    <property type="match status" value="1"/>
</dbReference>
<evidence type="ECO:0000256" key="2">
    <source>
        <dbReference type="ARBA" id="ARBA00023002"/>
    </source>
</evidence>
<keyword evidence="5" id="KW-1185">Reference proteome</keyword>
<dbReference type="InterPro" id="IPR002347">
    <property type="entry name" value="SDR_fam"/>
</dbReference>
<sequence length="350" mass="38857">MKATLKYLVGIAGPSGYGSKTTAEQVTQNCSVSFTSQLTAIVTGATSGIGAETARVLAKRGVRLVIPARDLKKAAILKEAIKKQSPWADIILFEIDLSSFASIQRFCAQFLSLGLPLHILINNAGKFSQKLEFSEDKFELTFATNYLGLKLNFVYIWCWTGHFLLTEMLLDKMVETAEQTGIEGRIVNVSSVVHNWVKRDHFCFSKMLSPKNYNGTCAYAQSKLANILHAKELSRQLKERNANVAINAVHPGIVKTGITRDHKGFITDSLYFMASKLLKSTSQGSASTCYVALNPQTRGVSGKYFADCNECHCSALANDEIEAHKLWKNTRALIHQRLFPPLDRQIIFLK</sequence>
<evidence type="ECO:0000313" key="4">
    <source>
        <dbReference type="EMBL" id="MCD7460650.1"/>
    </source>
</evidence>
<dbReference type="PRINTS" id="PR00080">
    <property type="entry name" value="SDRFAMILY"/>
</dbReference>
<comment type="caution">
    <text evidence="4">The sequence shown here is derived from an EMBL/GenBank/DDBJ whole genome shotgun (WGS) entry which is preliminary data.</text>
</comment>
<dbReference type="SUPFAM" id="SSF51735">
    <property type="entry name" value="NAD(P)-binding Rossmann-fold domains"/>
    <property type="match status" value="1"/>
</dbReference>
<organism evidence="4 5">
    <name type="scientific">Datura stramonium</name>
    <name type="common">Jimsonweed</name>
    <name type="synonym">Common thornapple</name>
    <dbReference type="NCBI Taxonomy" id="4076"/>
    <lineage>
        <taxon>Eukaryota</taxon>
        <taxon>Viridiplantae</taxon>
        <taxon>Streptophyta</taxon>
        <taxon>Embryophyta</taxon>
        <taxon>Tracheophyta</taxon>
        <taxon>Spermatophyta</taxon>
        <taxon>Magnoliopsida</taxon>
        <taxon>eudicotyledons</taxon>
        <taxon>Gunneridae</taxon>
        <taxon>Pentapetalae</taxon>
        <taxon>asterids</taxon>
        <taxon>lamiids</taxon>
        <taxon>Solanales</taxon>
        <taxon>Solanaceae</taxon>
        <taxon>Solanoideae</taxon>
        <taxon>Datureae</taxon>
        <taxon>Datura</taxon>
    </lineage>
</organism>
<evidence type="ECO:0000256" key="3">
    <source>
        <dbReference type="RuleBase" id="RU000363"/>
    </source>
</evidence>
<dbReference type="Gene3D" id="3.40.50.720">
    <property type="entry name" value="NAD(P)-binding Rossmann-like Domain"/>
    <property type="match status" value="1"/>
</dbReference>
<name>A0ABS8SP77_DATST</name>
<dbReference type="Proteomes" id="UP000823775">
    <property type="component" value="Unassembled WGS sequence"/>
</dbReference>
<dbReference type="PANTHER" id="PTHR24320:SF176">
    <property type="entry name" value="SHORT-CHAIN DEHYDROGENASE TIC 32, CHLOROPLASTIC-LIKE"/>
    <property type="match status" value="1"/>
</dbReference>
<dbReference type="Pfam" id="PF00106">
    <property type="entry name" value="adh_short"/>
    <property type="match status" value="1"/>
</dbReference>
<protein>
    <submittedName>
        <fullName evidence="4">Uncharacterized protein</fullName>
    </submittedName>
</protein>
<evidence type="ECO:0000313" key="5">
    <source>
        <dbReference type="Proteomes" id="UP000823775"/>
    </source>
</evidence>
<proteinExistence type="inferred from homology"/>
<accession>A0ABS8SP77</accession>
<gene>
    <name evidence="4" type="ORF">HAX54_044063</name>
</gene>
<keyword evidence="2" id="KW-0560">Oxidoreductase</keyword>
<dbReference type="PANTHER" id="PTHR24320">
    <property type="entry name" value="RETINOL DEHYDROGENASE"/>
    <property type="match status" value="1"/>
</dbReference>
<evidence type="ECO:0000256" key="1">
    <source>
        <dbReference type="ARBA" id="ARBA00006484"/>
    </source>
</evidence>
<comment type="similarity">
    <text evidence="1 3">Belongs to the short-chain dehydrogenases/reductases (SDR) family.</text>
</comment>
<reference evidence="4 5" key="1">
    <citation type="journal article" date="2021" name="BMC Genomics">
        <title>Datura genome reveals duplications of psychoactive alkaloid biosynthetic genes and high mutation rate following tissue culture.</title>
        <authorList>
            <person name="Rajewski A."/>
            <person name="Carter-House D."/>
            <person name="Stajich J."/>
            <person name="Litt A."/>
        </authorList>
    </citation>
    <scope>NUCLEOTIDE SEQUENCE [LARGE SCALE GENOMIC DNA]</scope>
    <source>
        <strain evidence="4">AR-01</strain>
    </source>
</reference>
<dbReference type="InterPro" id="IPR036291">
    <property type="entry name" value="NAD(P)-bd_dom_sf"/>
</dbReference>
<dbReference type="EMBL" id="JACEIK010000668">
    <property type="protein sequence ID" value="MCD7460650.1"/>
    <property type="molecule type" value="Genomic_DNA"/>
</dbReference>
<dbReference type="PRINTS" id="PR00081">
    <property type="entry name" value="GDHRDH"/>
</dbReference>